<keyword evidence="2" id="KW-0732">Signal</keyword>
<feature type="signal peptide" evidence="2">
    <location>
        <begin position="1"/>
        <end position="26"/>
    </location>
</feature>
<accession>C1MXV6</accession>
<dbReference type="GeneID" id="9686200"/>
<dbReference type="AlphaFoldDB" id="C1MXV6"/>
<feature type="compositionally biased region" description="Basic and acidic residues" evidence="1">
    <location>
        <begin position="110"/>
        <end position="121"/>
    </location>
</feature>
<protein>
    <submittedName>
        <fullName evidence="3">Predicted protein</fullName>
    </submittedName>
</protein>
<evidence type="ECO:0000256" key="1">
    <source>
        <dbReference type="SAM" id="MobiDB-lite"/>
    </source>
</evidence>
<feature type="region of interest" description="Disordered" evidence="1">
    <location>
        <begin position="95"/>
        <end position="162"/>
    </location>
</feature>
<dbReference type="EMBL" id="GG663742">
    <property type="protein sequence ID" value="EEH55532.1"/>
    <property type="molecule type" value="Genomic_DNA"/>
</dbReference>
<dbReference type="Proteomes" id="UP000001876">
    <property type="component" value="Unassembled WGS sequence"/>
</dbReference>
<feature type="region of interest" description="Disordered" evidence="1">
    <location>
        <begin position="42"/>
        <end position="63"/>
    </location>
</feature>
<name>C1MXV6_MICPC</name>
<feature type="chain" id="PRO_5002912140" evidence="2">
    <location>
        <begin position="27"/>
        <end position="267"/>
    </location>
</feature>
<evidence type="ECO:0000313" key="3">
    <source>
        <dbReference type="EMBL" id="EEH55532.1"/>
    </source>
</evidence>
<sequence>MRARVLNIAFALLALAILRASTPADAFNANYVNELSTAHAEEGYRDGGGGSGSGGEPKRVKIPVSTRGHIPDDWYSGEKSMDLHVGTLTVRRADATRGDARSLARSIGRSIDRSSPRRDSIPTRTVLPFPSSQRSPPPSPQPTRPRIPQEEEKSDLHTPRHWRCNSCQGVAHTITRRLRAATTTDATDPTINLTTPRRLTEAEAIDVVEKTCADAADEIWTAYGSIGLASGINFFFGPGVEPPPREEQARSTHWTPYDRVGVVNAVP</sequence>
<feature type="compositionally biased region" description="Gly residues" evidence="1">
    <location>
        <begin position="46"/>
        <end position="55"/>
    </location>
</feature>
<dbReference type="RefSeq" id="XP_003060763.1">
    <property type="nucleotide sequence ID" value="XM_003060717.1"/>
</dbReference>
<feature type="compositionally biased region" description="Basic and acidic residues" evidence="1">
    <location>
        <begin position="147"/>
        <end position="158"/>
    </location>
</feature>
<organism evidence="4">
    <name type="scientific">Micromonas pusilla (strain CCMP1545)</name>
    <name type="common">Picoplanktonic green alga</name>
    <dbReference type="NCBI Taxonomy" id="564608"/>
    <lineage>
        <taxon>Eukaryota</taxon>
        <taxon>Viridiplantae</taxon>
        <taxon>Chlorophyta</taxon>
        <taxon>Mamiellophyceae</taxon>
        <taxon>Mamiellales</taxon>
        <taxon>Mamiellaceae</taxon>
        <taxon>Micromonas</taxon>
    </lineage>
</organism>
<feature type="compositionally biased region" description="Pro residues" evidence="1">
    <location>
        <begin position="135"/>
        <end position="145"/>
    </location>
</feature>
<feature type="compositionally biased region" description="Low complexity" evidence="1">
    <location>
        <begin position="122"/>
        <end position="134"/>
    </location>
</feature>
<evidence type="ECO:0000256" key="2">
    <source>
        <dbReference type="SAM" id="SignalP"/>
    </source>
</evidence>
<gene>
    <name evidence="3" type="ORF">MICPUCDRAFT_60305</name>
</gene>
<keyword evidence="4" id="KW-1185">Reference proteome</keyword>
<reference evidence="3 4" key="1">
    <citation type="journal article" date="2009" name="Science">
        <title>Green evolution and dynamic adaptations revealed by genomes of the marine picoeukaryotes Micromonas.</title>
        <authorList>
            <person name="Worden A.Z."/>
            <person name="Lee J.H."/>
            <person name="Mock T."/>
            <person name="Rouze P."/>
            <person name="Simmons M.P."/>
            <person name="Aerts A.L."/>
            <person name="Allen A.E."/>
            <person name="Cuvelier M.L."/>
            <person name="Derelle E."/>
            <person name="Everett M.V."/>
            <person name="Foulon E."/>
            <person name="Grimwood J."/>
            <person name="Gundlach H."/>
            <person name="Henrissat B."/>
            <person name="Napoli C."/>
            <person name="McDonald S.M."/>
            <person name="Parker M.S."/>
            <person name="Rombauts S."/>
            <person name="Salamov A."/>
            <person name="Von Dassow P."/>
            <person name="Badger J.H."/>
            <person name="Coutinho P.M."/>
            <person name="Demir E."/>
            <person name="Dubchak I."/>
            <person name="Gentemann C."/>
            <person name="Eikrem W."/>
            <person name="Gready J.E."/>
            <person name="John U."/>
            <person name="Lanier W."/>
            <person name="Lindquist E.A."/>
            <person name="Lucas S."/>
            <person name="Mayer K.F."/>
            <person name="Moreau H."/>
            <person name="Not F."/>
            <person name="Otillar R."/>
            <person name="Panaud O."/>
            <person name="Pangilinan J."/>
            <person name="Paulsen I."/>
            <person name="Piegu B."/>
            <person name="Poliakov A."/>
            <person name="Robbens S."/>
            <person name="Schmutz J."/>
            <person name="Toulza E."/>
            <person name="Wyss T."/>
            <person name="Zelensky A."/>
            <person name="Zhou K."/>
            <person name="Armbrust E.V."/>
            <person name="Bhattacharya D."/>
            <person name="Goodenough U.W."/>
            <person name="Van de Peer Y."/>
            <person name="Grigoriev I.V."/>
        </authorList>
    </citation>
    <scope>NUCLEOTIDE SEQUENCE [LARGE SCALE GENOMIC DNA]</scope>
    <source>
        <strain evidence="3 4">CCMP1545</strain>
    </source>
</reference>
<dbReference type="KEGG" id="mpp:MICPUCDRAFT_60305"/>
<evidence type="ECO:0000313" key="4">
    <source>
        <dbReference type="Proteomes" id="UP000001876"/>
    </source>
</evidence>
<proteinExistence type="predicted"/>